<evidence type="ECO:0000313" key="6">
    <source>
        <dbReference type="Proteomes" id="UP000640333"/>
    </source>
</evidence>
<evidence type="ECO:0000256" key="1">
    <source>
        <dbReference type="ARBA" id="ARBA00023015"/>
    </source>
</evidence>
<dbReference type="InterPro" id="IPR050204">
    <property type="entry name" value="AraC_XylS_family_regulators"/>
</dbReference>
<accession>A0A8J7FLU5</accession>
<dbReference type="PROSITE" id="PS01124">
    <property type="entry name" value="HTH_ARAC_FAMILY_2"/>
    <property type="match status" value="1"/>
</dbReference>
<feature type="domain" description="HTH araC/xylS-type" evidence="4">
    <location>
        <begin position="227"/>
        <end position="327"/>
    </location>
</feature>
<organism evidence="5 6">
    <name type="scientific">Pontibacterium sinense</name>
    <dbReference type="NCBI Taxonomy" id="2781979"/>
    <lineage>
        <taxon>Bacteria</taxon>
        <taxon>Pseudomonadati</taxon>
        <taxon>Pseudomonadota</taxon>
        <taxon>Gammaproteobacteria</taxon>
        <taxon>Oceanospirillales</taxon>
        <taxon>Oceanospirillaceae</taxon>
        <taxon>Pontibacterium</taxon>
    </lineage>
</organism>
<evidence type="ECO:0000259" key="4">
    <source>
        <dbReference type="PROSITE" id="PS01124"/>
    </source>
</evidence>
<dbReference type="PANTHER" id="PTHR46796">
    <property type="entry name" value="HTH-TYPE TRANSCRIPTIONAL ACTIVATOR RHAS-RELATED"/>
    <property type="match status" value="1"/>
</dbReference>
<dbReference type="Gene3D" id="1.10.10.60">
    <property type="entry name" value="Homeodomain-like"/>
    <property type="match status" value="1"/>
</dbReference>
<protein>
    <submittedName>
        <fullName evidence="5">Helix-turn-helix domain-containing protein</fullName>
    </submittedName>
</protein>
<dbReference type="GO" id="GO:0003700">
    <property type="term" value="F:DNA-binding transcription factor activity"/>
    <property type="evidence" value="ECO:0007669"/>
    <property type="project" value="InterPro"/>
</dbReference>
<reference evidence="5" key="1">
    <citation type="submission" date="2020-10" db="EMBL/GenBank/DDBJ databases">
        <title>Bacterium isolated from coastal waters sediment.</title>
        <authorList>
            <person name="Chen R.-J."/>
            <person name="Lu D.-C."/>
            <person name="Zhu K.-L."/>
            <person name="Du Z.-J."/>
        </authorList>
    </citation>
    <scope>NUCLEOTIDE SEQUENCE</scope>
    <source>
        <strain evidence="5">N1Y112</strain>
    </source>
</reference>
<dbReference type="RefSeq" id="WP_193954253.1">
    <property type="nucleotide sequence ID" value="NZ_JADEYS010000016.1"/>
</dbReference>
<keyword evidence="6" id="KW-1185">Reference proteome</keyword>
<dbReference type="SUPFAM" id="SSF46689">
    <property type="entry name" value="Homeodomain-like"/>
    <property type="match status" value="1"/>
</dbReference>
<dbReference type="Pfam" id="PF12833">
    <property type="entry name" value="HTH_18"/>
    <property type="match status" value="1"/>
</dbReference>
<comment type="caution">
    <text evidence="5">The sequence shown here is derived from an EMBL/GenBank/DDBJ whole genome shotgun (WGS) entry which is preliminary data.</text>
</comment>
<dbReference type="PANTHER" id="PTHR46796:SF6">
    <property type="entry name" value="ARAC SUBFAMILY"/>
    <property type="match status" value="1"/>
</dbReference>
<evidence type="ECO:0000256" key="2">
    <source>
        <dbReference type="ARBA" id="ARBA00023125"/>
    </source>
</evidence>
<dbReference type="AlphaFoldDB" id="A0A8J7FLU5"/>
<dbReference type="EMBL" id="JADEYS010000016">
    <property type="protein sequence ID" value="MBE9398608.1"/>
    <property type="molecule type" value="Genomic_DNA"/>
</dbReference>
<name>A0A8J7FLU5_9GAMM</name>
<dbReference type="InterPro" id="IPR009057">
    <property type="entry name" value="Homeodomain-like_sf"/>
</dbReference>
<keyword evidence="2" id="KW-0238">DNA-binding</keyword>
<evidence type="ECO:0000256" key="3">
    <source>
        <dbReference type="ARBA" id="ARBA00023163"/>
    </source>
</evidence>
<dbReference type="Pfam" id="PF14525">
    <property type="entry name" value="AraC_binding_2"/>
    <property type="match status" value="1"/>
</dbReference>
<dbReference type="GO" id="GO:0043565">
    <property type="term" value="F:sequence-specific DNA binding"/>
    <property type="evidence" value="ECO:0007669"/>
    <property type="project" value="InterPro"/>
</dbReference>
<keyword evidence="1" id="KW-0805">Transcription regulation</keyword>
<evidence type="ECO:0000313" key="5">
    <source>
        <dbReference type="EMBL" id="MBE9398608.1"/>
    </source>
</evidence>
<dbReference type="SMART" id="SM00342">
    <property type="entry name" value="HTH_ARAC"/>
    <property type="match status" value="1"/>
</dbReference>
<keyword evidence="3" id="KW-0804">Transcription</keyword>
<dbReference type="Proteomes" id="UP000640333">
    <property type="component" value="Unassembled WGS sequence"/>
</dbReference>
<proteinExistence type="predicted"/>
<dbReference type="InterPro" id="IPR035418">
    <property type="entry name" value="AraC-bd_2"/>
</dbReference>
<sequence length="362" mass="40376">MDKLLRSSFSTEELKKVDGISTSEVRDAWAEAMSVFFTPDQITDSTLANKLSISNDTSGFIDNILFPGMMSINVTASGHRFSRSAQDIANDGVDGILVQFWREGQLLSDESGDKHTRPGDIHLVDFSRETDVSASDFDTYNLLIPRELLADSVDLDGLHLKTLSGDHASVRLLRRHLYDLHTEAPNMTAAEGLALVDPTMALIKATLTATPGAQEEAAQIIDRNLLLDIKRFIDTNLSTPTLNPDMIAASLGLSRSRLYRLAEPLGGIQTFIRNRRLRHAFQLLVLRGNEINSLTALAYAEGFQSEDTFRRAFKNAFGMTPSEVKEQGMKAYTEYYSSFPKHKKSMAMGEHLYQQWVSDLFC</sequence>
<dbReference type="InterPro" id="IPR018060">
    <property type="entry name" value="HTH_AraC"/>
</dbReference>
<gene>
    <name evidence="5" type="ORF">IOQ59_15225</name>
</gene>